<dbReference type="Proteomes" id="UP000228987">
    <property type="component" value="Unassembled WGS sequence"/>
</dbReference>
<comment type="caution">
    <text evidence="1">The sequence shown here is derived from an EMBL/GenBank/DDBJ whole genome shotgun (WGS) entry which is preliminary data.</text>
</comment>
<evidence type="ECO:0000313" key="1">
    <source>
        <dbReference type="EMBL" id="PCJ42873.1"/>
    </source>
</evidence>
<organism evidence="1 2">
    <name type="scientific">SAR86 cluster bacterium</name>
    <dbReference type="NCBI Taxonomy" id="2030880"/>
    <lineage>
        <taxon>Bacteria</taxon>
        <taxon>Pseudomonadati</taxon>
        <taxon>Pseudomonadota</taxon>
        <taxon>Gammaproteobacteria</taxon>
        <taxon>SAR86 cluster</taxon>
    </lineage>
</organism>
<dbReference type="EMBL" id="NVWI01000002">
    <property type="protein sequence ID" value="PCJ42873.1"/>
    <property type="molecule type" value="Genomic_DNA"/>
</dbReference>
<proteinExistence type="predicted"/>
<reference evidence="2" key="1">
    <citation type="submission" date="2017-08" db="EMBL/GenBank/DDBJ databases">
        <title>A dynamic microbial community with high functional redundancy inhabits the cold, oxic subseafloor aquifer.</title>
        <authorList>
            <person name="Tully B.J."/>
            <person name="Wheat C.G."/>
            <person name="Glazer B.T."/>
            <person name="Huber J.A."/>
        </authorList>
    </citation>
    <scope>NUCLEOTIDE SEQUENCE [LARGE SCALE GENOMIC DNA]</scope>
</reference>
<dbReference type="AlphaFoldDB" id="A0A2A5CGJ5"/>
<name>A0A2A5CGJ5_9GAMM</name>
<accession>A0A2A5CGJ5</accession>
<evidence type="ECO:0000313" key="2">
    <source>
        <dbReference type="Proteomes" id="UP000228987"/>
    </source>
</evidence>
<sequence>MELNLKLQFPCMQSILSKSIFVFMAAVIVAGCSPQASSDLPITEQVTDAAMDNSVAYPDWHGQWHRAAGSLNWPSEGYEQAGPPPLNDEYMAIYEGYTAAQEAGLLAGDPTASCLPQGMPRIMKMVYPMEIIITPEITYIYAEWNAQFRRVYTDGRNWPGYILPAFNGYSIGEWHDEDGDGIFDMLAIETRGLKGPRAFDSTAAPLHPNDQTLVLEELRLTDDMTMQNTITTIDDALTGPWIVNQVYERQLEDIIWAEYACAENNRHLKLGDEWYFINGDGTLAPTRAGQPGLVPDNQN</sequence>
<protein>
    <recommendedName>
        <fullName evidence="3">Lipoprotein</fullName>
    </recommendedName>
</protein>
<evidence type="ECO:0008006" key="3">
    <source>
        <dbReference type="Google" id="ProtNLM"/>
    </source>
</evidence>
<gene>
    <name evidence="1" type="ORF">COA71_05100</name>
</gene>
<dbReference type="PROSITE" id="PS51257">
    <property type="entry name" value="PROKAR_LIPOPROTEIN"/>
    <property type="match status" value="1"/>
</dbReference>